<dbReference type="AlphaFoldDB" id="A0A291DCE3"/>
<evidence type="ECO:0000313" key="5">
    <source>
        <dbReference type="Proteomes" id="UP000218628"/>
    </source>
</evidence>
<gene>
    <name evidence="4" type="ORF">CO690_00415</name>
</gene>
<dbReference type="InterPro" id="IPR006935">
    <property type="entry name" value="Helicase/UvrB_N"/>
</dbReference>
<dbReference type="RefSeq" id="WP_096740588.1">
    <property type="nucleotide sequence ID" value="NZ_CP023510.1"/>
</dbReference>
<dbReference type="SUPFAM" id="SSF52540">
    <property type="entry name" value="P-loop containing nucleoside triphosphate hydrolases"/>
    <property type="match status" value="2"/>
</dbReference>
<dbReference type="GO" id="GO:0005524">
    <property type="term" value="F:ATP binding"/>
    <property type="evidence" value="ECO:0007669"/>
    <property type="project" value="InterPro"/>
</dbReference>
<proteinExistence type="predicted"/>
<name>A0A291DCE3_9MICC</name>
<dbReference type="Pfam" id="PF04851">
    <property type="entry name" value="ResIII"/>
    <property type="match status" value="1"/>
</dbReference>
<keyword evidence="4" id="KW-0540">Nuclease</keyword>
<evidence type="ECO:0000256" key="1">
    <source>
        <dbReference type="ARBA" id="ARBA00022801"/>
    </source>
</evidence>
<dbReference type="Pfam" id="PF13091">
    <property type="entry name" value="PLDc_2"/>
    <property type="match status" value="1"/>
</dbReference>
<evidence type="ECO:0000313" key="4">
    <source>
        <dbReference type="EMBL" id="ATF62211.1"/>
    </source>
</evidence>
<sequence length="1151" mass="130708">MAEIYDNLGYLPKQAGKGVKLADALHRTMNYYDRLDIATGYMNLSAWNEFAGEIASAPYEPCEDPKKNVPVARILLGMVPRSVTEQMYREAQAEMRGEELDSSPANNERAGYRDELVQHLRGQLMAGGTSSSRRQALLTLKEHLESGRVEMKVYTKQALHGKTYIAHKKDLNDPYPVVGFVGSSNFTHPGLHTNLELNVELTDSDHAAKLKDWFEKLWDDRYSFDITDEIIDLIDRSWVEPADPYDVYMKVCYELSEDARFGEQEYALSPRLEHMLMDYQKSAAHTLARRLMRRGGTMLGDVVGLGKTLTAIAVASMLQNEENMRVLVLCPKNLEEMWNQHLIEYDVVGKVVRYSMAAAELPDLARFQLVICDESHNLRNENTKVWRAIKEYVSRNESRVLLLTATPFNLSFSDVKAQLALYLDEDADLGIIPEAGLKEYSDKFNKLEGNLSTLRAFEISKEPEDWRTLMSDHLVRRTRAYTKRQAPTEMWTSPDGLVTKERSYLELSTGKFYYPDWVSQPVSHSFKADDPARFMEDDQTLDDLRDLRLPRYDISGYDNPNAYHSPEDKAIIEAARSGRGNVRGFVLSGLYKRLSSSGYSFIQSLTRQLIRNELWIYAIDHQLSVPTGSFSDDQLGLDGSDAADFESVDGLQVQDLSGNLEQMYESLVQSAPAQTKWVSSTVFTSRLRDDLQHDSELIKAMLKRFGAWEVETDSKLHALRDLIEQKHANDKVLVFTEYKDTAYYIAEGLQKLGVENVEAVAGDTKDPALYARRFSPVSNRVPTEQASDAEASAQNGTELRVLVATDVLSEGQNLQDAHVVVNYDLPWAIIRLIQRAGRVDRVGQVHHEVNVYLISHQTVERTLKLRSRIRERLESAAKAFGADQAFFTDMSSDDATARTLEDFYSGNLDSEEPEEEGIDAVSEAAERWADFAKKYPEDAERIMKMQDKRLATRALRGESSVHPADDNALMVSYVRTNSEIDLFAVAEYDPDSDSVKEHLVPPAKALGLFYAERSTPGEVTSPEEYDLQQELTQYALQENGTSAGRLRGVRRQVWNRFYRADNTASFETLQLEEQEQEVLEKLYNHPLRRQAESELRRMLRRKADNRSLLDALLRMHQDDALLVKEADLQTARVVCSMAMVNPDFVGESPSI</sequence>
<dbReference type="PROSITE" id="PS51192">
    <property type="entry name" value="HELICASE_ATP_BIND_1"/>
    <property type="match status" value="1"/>
</dbReference>
<dbReference type="SMART" id="SM00490">
    <property type="entry name" value="HELICc"/>
    <property type="match status" value="1"/>
</dbReference>
<protein>
    <submittedName>
        <fullName evidence="4">NgoFVII family restriction endonuclease</fullName>
    </submittedName>
</protein>
<dbReference type="Gene3D" id="3.30.870.10">
    <property type="entry name" value="Endonuclease Chain A"/>
    <property type="match status" value="1"/>
</dbReference>
<dbReference type="Pfam" id="PF00271">
    <property type="entry name" value="Helicase_C"/>
    <property type="match status" value="1"/>
</dbReference>
<dbReference type="Proteomes" id="UP000218628">
    <property type="component" value="Chromosome"/>
</dbReference>
<accession>A0A291DCE3</accession>
<evidence type="ECO:0000259" key="2">
    <source>
        <dbReference type="PROSITE" id="PS51192"/>
    </source>
</evidence>
<keyword evidence="4" id="KW-0255">Endonuclease</keyword>
<feature type="domain" description="Helicase C-terminal" evidence="3">
    <location>
        <begin position="718"/>
        <end position="894"/>
    </location>
</feature>
<dbReference type="EMBL" id="CP023510">
    <property type="protein sequence ID" value="ATF62211.1"/>
    <property type="molecule type" value="Genomic_DNA"/>
</dbReference>
<dbReference type="Gene3D" id="3.40.50.10810">
    <property type="entry name" value="Tandem AAA-ATPase domain"/>
    <property type="match status" value="2"/>
</dbReference>
<reference evidence="5" key="1">
    <citation type="submission" date="2017-09" db="EMBL/GenBank/DDBJ databases">
        <title>FDA dAtabase for Regulatory Grade micrObial Sequences (FDA-ARGOS): Supporting development and validation of Infectious Disease Dx tests.</title>
        <authorList>
            <person name="Minogue T."/>
            <person name="Wolcott M."/>
            <person name="Wasieloski L."/>
            <person name="Aguilar W."/>
            <person name="Moore D."/>
            <person name="Tallon L."/>
            <person name="Sadzewicz L."/>
            <person name="Ott S."/>
            <person name="Zhao X."/>
            <person name="Nagaraj S."/>
            <person name="Vavikolanu K."/>
            <person name="Aluvathingal J."/>
            <person name="Nadendla S."/>
            <person name="Sichtig H."/>
        </authorList>
    </citation>
    <scope>NUCLEOTIDE SEQUENCE [LARGE SCALE GENOMIC DNA]</scope>
    <source>
        <strain evidence="5">FDAARGOS_369</strain>
    </source>
</reference>
<dbReference type="InterPro" id="IPR038718">
    <property type="entry name" value="SNF2-like_sf"/>
</dbReference>
<dbReference type="InterPro" id="IPR025202">
    <property type="entry name" value="PLD-like_dom"/>
</dbReference>
<dbReference type="Gene3D" id="3.40.50.300">
    <property type="entry name" value="P-loop containing nucleotide triphosphate hydrolases"/>
    <property type="match status" value="1"/>
</dbReference>
<feature type="domain" description="Helicase ATP-binding" evidence="2">
    <location>
        <begin position="288"/>
        <end position="425"/>
    </location>
</feature>
<dbReference type="InterPro" id="IPR014001">
    <property type="entry name" value="Helicase_ATP-bd"/>
</dbReference>
<dbReference type="GO" id="GO:0016787">
    <property type="term" value="F:hydrolase activity"/>
    <property type="evidence" value="ECO:0007669"/>
    <property type="project" value="UniProtKB-KW"/>
</dbReference>
<dbReference type="InterPro" id="IPR001650">
    <property type="entry name" value="Helicase_C-like"/>
</dbReference>
<organism evidence="4 5">
    <name type="scientific">Rothia mucilaginosa</name>
    <dbReference type="NCBI Taxonomy" id="43675"/>
    <lineage>
        <taxon>Bacteria</taxon>
        <taxon>Bacillati</taxon>
        <taxon>Actinomycetota</taxon>
        <taxon>Actinomycetes</taxon>
        <taxon>Micrococcales</taxon>
        <taxon>Micrococcaceae</taxon>
        <taxon>Rothia</taxon>
    </lineage>
</organism>
<dbReference type="GO" id="GO:0004519">
    <property type="term" value="F:endonuclease activity"/>
    <property type="evidence" value="ECO:0007669"/>
    <property type="project" value="UniProtKB-KW"/>
</dbReference>
<dbReference type="PANTHER" id="PTHR45766">
    <property type="entry name" value="DNA ANNEALING HELICASE AND ENDONUCLEASE ZRANB3 FAMILY MEMBER"/>
    <property type="match status" value="1"/>
</dbReference>
<dbReference type="InterPro" id="IPR000330">
    <property type="entry name" value="SNF2_N"/>
</dbReference>
<dbReference type="PROSITE" id="PS51194">
    <property type="entry name" value="HELICASE_CTER"/>
    <property type="match status" value="1"/>
</dbReference>
<dbReference type="GO" id="GO:0003677">
    <property type="term" value="F:DNA binding"/>
    <property type="evidence" value="ECO:0007669"/>
    <property type="project" value="InterPro"/>
</dbReference>
<dbReference type="InterPro" id="IPR027417">
    <property type="entry name" value="P-loop_NTPase"/>
</dbReference>
<evidence type="ECO:0000259" key="3">
    <source>
        <dbReference type="PROSITE" id="PS51194"/>
    </source>
</evidence>
<keyword evidence="1" id="KW-0378">Hydrolase</keyword>
<dbReference type="PANTHER" id="PTHR45766:SF6">
    <property type="entry name" value="SWI_SNF-RELATED MATRIX-ASSOCIATED ACTIN-DEPENDENT REGULATOR OF CHROMATIN SUBFAMILY A-LIKE PROTEIN 1"/>
    <property type="match status" value="1"/>
</dbReference>
<dbReference type="InterPro" id="IPR049730">
    <property type="entry name" value="SNF2/RAD54-like_C"/>
</dbReference>
<dbReference type="CDD" id="cd09178">
    <property type="entry name" value="PLDc_N_Snf2_like"/>
    <property type="match status" value="1"/>
</dbReference>
<dbReference type="SMART" id="SM00487">
    <property type="entry name" value="DEXDc"/>
    <property type="match status" value="1"/>
</dbReference>
<dbReference type="SUPFAM" id="SSF56024">
    <property type="entry name" value="Phospholipase D/nuclease"/>
    <property type="match status" value="1"/>
</dbReference>
<dbReference type="CDD" id="cd18793">
    <property type="entry name" value="SF2_C_SNF"/>
    <property type="match status" value="1"/>
</dbReference>
<dbReference type="Pfam" id="PF00176">
    <property type="entry name" value="SNF2-rel_dom"/>
    <property type="match status" value="1"/>
</dbReference>